<accession>A0A1G2LMS0</accession>
<organism evidence="1 2">
    <name type="scientific">Candidatus Sungbacteria bacterium RIFCSPLOWO2_12_FULL_41_11</name>
    <dbReference type="NCBI Taxonomy" id="1802286"/>
    <lineage>
        <taxon>Bacteria</taxon>
        <taxon>Candidatus Sungiibacteriota</taxon>
    </lineage>
</organism>
<dbReference type="Gene3D" id="3.40.210.10">
    <property type="entry name" value="PVUII Endonuclease, subunit A"/>
    <property type="match status" value="2"/>
</dbReference>
<dbReference type="AlphaFoldDB" id="A0A1G2LMS0"/>
<dbReference type="Proteomes" id="UP000177171">
    <property type="component" value="Unassembled WGS sequence"/>
</dbReference>
<evidence type="ECO:0000313" key="2">
    <source>
        <dbReference type="Proteomes" id="UP000177171"/>
    </source>
</evidence>
<sequence>MNTSNVDNLINQLKQLQSDFHATFGVTDIITNSKIFEILIANSLDHILIPGHSGSRDAKDATGKEFEYKHYKESSSNHSWTFNDFSDTTITKLANTKAVIFAHIQDADLPFPKFDWYYEVSGRVISDYLAKATRKIKNNRKMINVSPKQIEERMGLTKQIVSHSSGRYSSWIKRIIDVAGKIEIEVGTVGILTSNKFWEVLVALKLGHRVQSEQAKHDATDKAGNMYEYKVAKGSSWSFQDISNDVLRKYLSDQNIILACVDKDDFLVKKIYVANTKKIVGLLRKKLREKKRRYSLLGKEVRRKQISLTVKDLRNIRTKLIYSAD</sequence>
<evidence type="ECO:0008006" key="3">
    <source>
        <dbReference type="Google" id="ProtNLM"/>
    </source>
</evidence>
<dbReference type="EMBL" id="MHQY01000037">
    <property type="protein sequence ID" value="OHA12918.1"/>
    <property type="molecule type" value="Genomic_DNA"/>
</dbReference>
<protein>
    <recommendedName>
        <fullName evidence="3">Restriction endonuclease</fullName>
    </recommendedName>
</protein>
<proteinExistence type="predicted"/>
<gene>
    <name evidence="1" type="ORF">A3G49_04410</name>
</gene>
<reference evidence="1 2" key="1">
    <citation type="journal article" date="2016" name="Nat. Commun.">
        <title>Thousands of microbial genomes shed light on interconnected biogeochemical processes in an aquifer system.</title>
        <authorList>
            <person name="Anantharaman K."/>
            <person name="Brown C.T."/>
            <person name="Hug L.A."/>
            <person name="Sharon I."/>
            <person name="Castelle C.J."/>
            <person name="Probst A.J."/>
            <person name="Thomas B.C."/>
            <person name="Singh A."/>
            <person name="Wilkins M.J."/>
            <person name="Karaoz U."/>
            <person name="Brodie E.L."/>
            <person name="Williams K.H."/>
            <person name="Hubbard S.S."/>
            <person name="Banfield J.F."/>
        </authorList>
    </citation>
    <scope>NUCLEOTIDE SEQUENCE [LARGE SCALE GENOMIC DNA]</scope>
</reference>
<dbReference type="InterPro" id="IPR038402">
    <property type="entry name" value="PvuII_sf"/>
</dbReference>
<comment type="caution">
    <text evidence="1">The sequence shown here is derived from an EMBL/GenBank/DDBJ whole genome shotgun (WGS) entry which is preliminary data.</text>
</comment>
<evidence type="ECO:0000313" key="1">
    <source>
        <dbReference type="EMBL" id="OHA12918.1"/>
    </source>
</evidence>
<name>A0A1G2LMS0_9BACT</name>